<evidence type="ECO:0000313" key="2">
    <source>
        <dbReference type="EMBL" id="MBU3030360.1"/>
    </source>
</evidence>
<reference evidence="2" key="1">
    <citation type="submission" date="2021-06" db="EMBL/GenBank/DDBJ databases">
        <title>Paracoccus bacterium XHP0099 sp. nov., isolated from the surface waters of the Yellow Sea.</title>
        <authorList>
            <person name="Xue H."/>
            <person name="Zhang D."/>
        </authorList>
    </citation>
    <scope>NUCLEOTIDE SEQUENCE</scope>
    <source>
        <strain evidence="2">XHP0099</strain>
    </source>
</reference>
<dbReference type="Pfam" id="PF02620">
    <property type="entry name" value="YceD"/>
    <property type="match status" value="1"/>
</dbReference>
<gene>
    <name evidence="2" type="ORF">KNW02_09530</name>
</gene>
<evidence type="ECO:0000313" key="3">
    <source>
        <dbReference type="Proteomes" id="UP001166191"/>
    </source>
</evidence>
<keyword evidence="3" id="KW-1185">Reference proteome</keyword>
<name>A0ABS6AID8_9RHOB</name>
<sequence>MTTPTPLTHRLRVAHLNPRQPTPFLLQPDSATRQGIAGELGLSSLPKLAFQGEIRAEGGEGWALAGRLTATVVQPCVVTLKPVRTSLDEAVERHYSPHLAAPEGDGIEMPDETQEPLGQFIDLAAVMIEELTLALPDYPRAEGAELAPAAPDEPPTDTRRPFAGLDRLLGGTGDGNEPER</sequence>
<dbReference type="Proteomes" id="UP001166191">
    <property type="component" value="Unassembled WGS sequence"/>
</dbReference>
<dbReference type="EMBL" id="JAHKNG010000013">
    <property type="protein sequence ID" value="MBU3030360.1"/>
    <property type="molecule type" value="Genomic_DNA"/>
</dbReference>
<comment type="caution">
    <text evidence="2">The sequence shown here is derived from an EMBL/GenBank/DDBJ whole genome shotgun (WGS) entry which is preliminary data.</text>
</comment>
<dbReference type="RefSeq" id="WP_216033038.1">
    <property type="nucleotide sequence ID" value="NZ_JAHKNG010000013.1"/>
</dbReference>
<proteinExistence type="predicted"/>
<accession>A0ABS6AID8</accession>
<evidence type="ECO:0000256" key="1">
    <source>
        <dbReference type="SAM" id="MobiDB-lite"/>
    </source>
</evidence>
<organism evidence="2 3">
    <name type="scientific">Paracoccus marinaquae</name>
    <dbReference type="NCBI Taxonomy" id="2841926"/>
    <lineage>
        <taxon>Bacteria</taxon>
        <taxon>Pseudomonadati</taxon>
        <taxon>Pseudomonadota</taxon>
        <taxon>Alphaproteobacteria</taxon>
        <taxon>Rhodobacterales</taxon>
        <taxon>Paracoccaceae</taxon>
        <taxon>Paracoccus</taxon>
    </lineage>
</organism>
<protein>
    <submittedName>
        <fullName evidence="2">DUF177 domain-containing protein</fullName>
    </submittedName>
</protein>
<dbReference type="InterPro" id="IPR003772">
    <property type="entry name" value="YceD"/>
</dbReference>
<feature type="region of interest" description="Disordered" evidence="1">
    <location>
        <begin position="143"/>
        <end position="180"/>
    </location>
</feature>